<dbReference type="STRING" id="880071.Fleli_0150"/>
<name>I4AFB4_BERLS</name>
<dbReference type="KEGG" id="fli:Fleli_0150"/>
<evidence type="ECO:0000313" key="1">
    <source>
        <dbReference type="EMBL" id="AFM02649.1"/>
    </source>
</evidence>
<reference evidence="2" key="1">
    <citation type="submission" date="2012-06" db="EMBL/GenBank/DDBJ databases">
        <title>The complete genome of Flexibacter litoralis DSM 6794.</title>
        <authorList>
            <person name="Lucas S."/>
            <person name="Copeland A."/>
            <person name="Lapidus A."/>
            <person name="Glavina del Rio T."/>
            <person name="Dalin E."/>
            <person name="Tice H."/>
            <person name="Bruce D."/>
            <person name="Goodwin L."/>
            <person name="Pitluck S."/>
            <person name="Peters L."/>
            <person name="Ovchinnikova G."/>
            <person name="Lu M."/>
            <person name="Kyrpides N."/>
            <person name="Mavromatis K."/>
            <person name="Ivanova N."/>
            <person name="Brettin T."/>
            <person name="Detter J.C."/>
            <person name="Han C."/>
            <person name="Larimer F."/>
            <person name="Land M."/>
            <person name="Hauser L."/>
            <person name="Markowitz V."/>
            <person name="Cheng J.-F."/>
            <person name="Hugenholtz P."/>
            <person name="Woyke T."/>
            <person name="Wu D."/>
            <person name="Spring S."/>
            <person name="Lang E."/>
            <person name="Kopitz M."/>
            <person name="Brambilla E."/>
            <person name="Klenk H.-P."/>
            <person name="Eisen J.A."/>
        </authorList>
    </citation>
    <scope>NUCLEOTIDE SEQUENCE [LARGE SCALE GENOMIC DNA]</scope>
    <source>
        <strain evidence="2">ATCC 23117 / DSM 6794 / NBRC 15988 / NCIMB 1366 / Sio-4</strain>
    </source>
</reference>
<keyword evidence="2" id="KW-1185">Reference proteome</keyword>
<proteinExistence type="predicted"/>
<protein>
    <recommendedName>
        <fullName evidence="3">Lipoprotein</fullName>
    </recommendedName>
</protein>
<sequence length="248" mass="28753" precursor="true">MKILNIYLVISILILALFISCKQSNEKKYFATPHKIFRGDTTISDTTIINDYLLYNILGYGKKHFYIESLEARKHDMYREDRLYYDNVLCKQDEYKGEKAPIGYNKVFVSNIKTNTQTLSEIIRKNEYVILSGICLSDSTNEIVIDSIKHISINSKIKMRKPLSFKHVEKMQLSIFEDTINFIHNSSIDTLNLSISSGLKLLDFKNTKINVLNISYSPNIDLVSLKKNDLIKSIIVYDDKKDKFIIVK</sequence>
<organism evidence="1 2">
    <name type="scientific">Bernardetia litoralis (strain ATCC 23117 / DSM 6794 / NBRC 15988 / NCIMB 1366 / Fx l1 / Sio-4)</name>
    <name type="common">Flexibacter litoralis</name>
    <dbReference type="NCBI Taxonomy" id="880071"/>
    <lineage>
        <taxon>Bacteria</taxon>
        <taxon>Pseudomonadati</taxon>
        <taxon>Bacteroidota</taxon>
        <taxon>Cytophagia</taxon>
        <taxon>Cytophagales</taxon>
        <taxon>Bernardetiaceae</taxon>
        <taxon>Bernardetia</taxon>
    </lineage>
</organism>
<evidence type="ECO:0008006" key="3">
    <source>
        <dbReference type="Google" id="ProtNLM"/>
    </source>
</evidence>
<accession>I4AFB4</accession>
<gene>
    <name evidence="1" type="ordered locus">Fleli_0150</name>
</gene>
<dbReference type="HOGENOM" id="CLU_1118872_0_0_10"/>
<dbReference type="AlphaFoldDB" id="I4AFB4"/>
<dbReference type="EMBL" id="CP003345">
    <property type="protein sequence ID" value="AFM02649.1"/>
    <property type="molecule type" value="Genomic_DNA"/>
</dbReference>
<dbReference type="PROSITE" id="PS51257">
    <property type="entry name" value="PROKAR_LIPOPROTEIN"/>
    <property type="match status" value="1"/>
</dbReference>
<dbReference type="RefSeq" id="WP_014796116.1">
    <property type="nucleotide sequence ID" value="NC_018018.1"/>
</dbReference>
<evidence type="ECO:0000313" key="2">
    <source>
        <dbReference type="Proteomes" id="UP000006054"/>
    </source>
</evidence>
<dbReference type="Proteomes" id="UP000006054">
    <property type="component" value="Chromosome"/>
</dbReference>